<dbReference type="Proteomes" id="UP001497680">
    <property type="component" value="Unassembled WGS sequence"/>
</dbReference>
<sequence>MWLRIPPLLLHRSFALPTPADQVPITNNVGAGAQVLTKRVPVYFIAESWSRDMRASVAVCSGRPTVFVAYNDAAYAIRGRRDIFVFMSFLVADERARATTITCLITTSYSGKQERQPF</sequence>
<gene>
    <name evidence="1" type="ORF">F4821DRAFT_223561</name>
</gene>
<protein>
    <submittedName>
        <fullName evidence="1">Uncharacterized protein</fullName>
    </submittedName>
</protein>
<name>A0ACC0DL31_9PEZI</name>
<organism evidence="1 2">
    <name type="scientific">Hypoxylon rubiginosum</name>
    <dbReference type="NCBI Taxonomy" id="110542"/>
    <lineage>
        <taxon>Eukaryota</taxon>
        <taxon>Fungi</taxon>
        <taxon>Dikarya</taxon>
        <taxon>Ascomycota</taxon>
        <taxon>Pezizomycotina</taxon>
        <taxon>Sordariomycetes</taxon>
        <taxon>Xylariomycetidae</taxon>
        <taxon>Xylariales</taxon>
        <taxon>Hypoxylaceae</taxon>
        <taxon>Hypoxylon</taxon>
    </lineage>
</organism>
<dbReference type="EMBL" id="MU394282">
    <property type="protein sequence ID" value="KAI6092920.1"/>
    <property type="molecule type" value="Genomic_DNA"/>
</dbReference>
<reference evidence="1 2" key="1">
    <citation type="journal article" date="2022" name="New Phytol.">
        <title>Ecological generalism drives hyperdiversity of secondary metabolite gene clusters in xylarialean endophytes.</title>
        <authorList>
            <person name="Franco M.E.E."/>
            <person name="Wisecaver J.H."/>
            <person name="Arnold A.E."/>
            <person name="Ju Y.M."/>
            <person name="Slot J.C."/>
            <person name="Ahrendt S."/>
            <person name="Moore L.P."/>
            <person name="Eastman K.E."/>
            <person name="Scott K."/>
            <person name="Konkel Z."/>
            <person name="Mondo S.J."/>
            <person name="Kuo A."/>
            <person name="Hayes R.D."/>
            <person name="Haridas S."/>
            <person name="Andreopoulos B."/>
            <person name="Riley R."/>
            <person name="LaButti K."/>
            <person name="Pangilinan J."/>
            <person name="Lipzen A."/>
            <person name="Amirebrahimi M."/>
            <person name="Yan J."/>
            <person name="Adam C."/>
            <person name="Keymanesh K."/>
            <person name="Ng V."/>
            <person name="Louie K."/>
            <person name="Northen T."/>
            <person name="Drula E."/>
            <person name="Henrissat B."/>
            <person name="Hsieh H.M."/>
            <person name="Youens-Clark K."/>
            <person name="Lutzoni F."/>
            <person name="Miadlikowska J."/>
            <person name="Eastwood D.C."/>
            <person name="Hamelin R.C."/>
            <person name="Grigoriev I.V."/>
            <person name="U'Ren J.M."/>
        </authorList>
    </citation>
    <scope>NUCLEOTIDE SEQUENCE [LARGE SCALE GENOMIC DNA]</scope>
    <source>
        <strain evidence="1 2">ER1909</strain>
    </source>
</reference>
<keyword evidence="2" id="KW-1185">Reference proteome</keyword>
<proteinExistence type="predicted"/>
<evidence type="ECO:0000313" key="2">
    <source>
        <dbReference type="Proteomes" id="UP001497680"/>
    </source>
</evidence>
<evidence type="ECO:0000313" key="1">
    <source>
        <dbReference type="EMBL" id="KAI6092920.1"/>
    </source>
</evidence>
<comment type="caution">
    <text evidence="1">The sequence shown here is derived from an EMBL/GenBank/DDBJ whole genome shotgun (WGS) entry which is preliminary data.</text>
</comment>
<accession>A0ACC0DL31</accession>